<organism evidence="4 5">
    <name type="scientific">Frankia canadensis</name>
    <dbReference type="NCBI Taxonomy" id="1836972"/>
    <lineage>
        <taxon>Bacteria</taxon>
        <taxon>Bacillati</taxon>
        <taxon>Actinomycetota</taxon>
        <taxon>Actinomycetes</taxon>
        <taxon>Frankiales</taxon>
        <taxon>Frankiaceae</taxon>
        <taxon>Frankia</taxon>
    </lineage>
</organism>
<dbReference type="GO" id="GO:0016616">
    <property type="term" value="F:oxidoreductase activity, acting on the CH-OH group of donors, NAD or NADP as acceptor"/>
    <property type="evidence" value="ECO:0007669"/>
    <property type="project" value="TreeGrafter"/>
</dbReference>
<dbReference type="InterPro" id="IPR036291">
    <property type="entry name" value="NAD(P)-bd_dom_sf"/>
</dbReference>
<proteinExistence type="inferred from homology"/>
<comment type="similarity">
    <text evidence="1">Belongs to the short-chain dehydrogenases/reductases (SDR) family.</text>
</comment>
<dbReference type="InterPro" id="IPR020904">
    <property type="entry name" value="Sc_DH/Rdtase_CS"/>
</dbReference>
<dbReference type="PANTHER" id="PTHR42760:SF135">
    <property type="entry name" value="BLL7886 PROTEIN"/>
    <property type="match status" value="1"/>
</dbReference>
<dbReference type="PRINTS" id="PR00080">
    <property type="entry name" value="SDRFAMILY"/>
</dbReference>
<dbReference type="FunFam" id="3.40.50.720:FF:000084">
    <property type="entry name" value="Short-chain dehydrogenase reductase"/>
    <property type="match status" value="1"/>
</dbReference>
<evidence type="ECO:0000259" key="3">
    <source>
        <dbReference type="SMART" id="SM00822"/>
    </source>
</evidence>
<dbReference type="CDD" id="cd05233">
    <property type="entry name" value="SDR_c"/>
    <property type="match status" value="1"/>
</dbReference>
<dbReference type="PANTHER" id="PTHR42760">
    <property type="entry name" value="SHORT-CHAIN DEHYDROGENASES/REDUCTASES FAMILY MEMBER"/>
    <property type="match status" value="1"/>
</dbReference>
<evidence type="ECO:0000313" key="5">
    <source>
        <dbReference type="Proteomes" id="UP000234331"/>
    </source>
</evidence>
<accession>A0A2I2KUK9</accession>
<dbReference type="Gene3D" id="3.40.50.720">
    <property type="entry name" value="NAD(P)-binding Rossmann-like Domain"/>
    <property type="match status" value="1"/>
</dbReference>
<dbReference type="PROSITE" id="PS00061">
    <property type="entry name" value="ADH_SHORT"/>
    <property type="match status" value="1"/>
</dbReference>
<gene>
    <name evidence="4" type="ORF">FRACA_320028</name>
</gene>
<dbReference type="Pfam" id="PF13561">
    <property type="entry name" value="adh_short_C2"/>
    <property type="match status" value="1"/>
</dbReference>
<dbReference type="GO" id="GO:0030497">
    <property type="term" value="P:fatty acid elongation"/>
    <property type="evidence" value="ECO:0007669"/>
    <property type="project" value="TreeGrafter"/>
</dbReference>
<name>A0A2I2KUK9_9ACTN</name>
<dbReference type="SMART" id="SM00822">
    <property type="entry name" value="PKS_KR"/>
    <property type="match status" value="1"/>
</dbReference>
<keyword evidence="2" id="KW-0560">Oxidoreductase</keyword>
<dbReference type="Proteomes" id="UP000234331">
    <property type="component" value="Unassembled WGS sequence"/>
</dbReference>
<dbReference type="AlphaFoldDB" id="A0A2I2KUK9"/>
<evidence type="ECO:0000256" key="2">
    <source>
        <dbReference type="ARBA" id="ARBA00023002"/>
    </source>
</evidence>
<reference evidence="4 5" key="1">
    <citation type="submission" date="2017-06" db="EMBL/GenBank/DDBJ databases">
        <authorList>
            <person name="Kim H.J."/>
            <person name="Triplett B.A."/>
        </authorList>
    </citation>
    <scope>NUCLEOTIDE SEQUENCE [LARGE SCALE GENOMIC DNA]</scope>
    <source>
        <strain evidence="4">FRACA_ARgP5</strain>
    </source>
</reference>
<dbReference type="PRINTS" id="PR00081">
    <property type="entry name" value="GDHRDH"/>
</dbReference>
<sequence length="259" mass="26894">MVEAESSVFDLRGRVVVVTGASSGIGAGLVRSLATVGARVVATARRRDRLEALVADLPGADTLAVACDVGVDADRERLVATVLERFGRVDGLVNNAGISGSGVPATRQSTEEFREVLEVDLVAPFDLAKRVLPAMRAQGGGSIVNVTSTAAITTTSPTIPQAAYCAAKAGLAHLTRELAQQWGRYNVRVNAFAPGFFATEMTGSMTSEGRPPDWLADQQAIKSTGGAEDAFGVVAYLLSDAGRFVTGQQIAVDGGQTLS</sequence>
<dbReference type="RefSeq" id="WP_243407727.1">
    <property type="nucleotide sequence ID" value="NZ_FZMO01000246.1"/>
</dbReference>
<dbReference type="InterPro" id="IPR057326">
    <property type="entry name" value="KR_dom"/>
</dbReference>
<keyword evidence="5" id="KW-1185">Reference proteome</keyword>
<evidence type="ECO:0000313" key="4">
    <source>
        <dbReference type="EMBL" id="SNQ49329.1"/>
    </source>
</evidence>
<dbReference type="SUPFAM" id="SSF51735">
    <property type="entry name" value="NAD(P)-binding Rossmann-fold domains"/>
    <property type="match status" value="1"/>
</dbReference>
<evidence type="ECO:0000256" key="1">
    <source>
        <dbReference type="ARBA" id="ARBA00006484"/>
    </source>
</evidence>
<dbReference type="InterPro" id="IPR002347">
    <property type="entry name" value="SDR_fam"/>
</dbReference>
<dbReference type="EMBL" id="FZMO01000246">
    <property type="protein sequence ID" value="SNQ49329.1"/>
    <property type="molecule type" value="Genomic_DNA"/>
</dbReference>
<feature type="domain" description="Ketoreductase" evidence="3">
    <location>
        <begin position="14"/>
        <end position="185"/>
    </location>
</feature>
<protein>
    <recommendedName>
        <fullName evidence="3">Ketoreductase domain-containing protein</fullName>
    </recommendedName>
</protein>